<evidence type="ECO:0008006" key="3">
    <source>
        <dbReference type="Google" id="ProtNLM"/>
    </source>
</evidence>
<name>A0A0F9J9Y2_9ZZZZ</name>
<keyword evidence="1" id="KW-1133">Transmembrane helix</keyword>
<dbReference type="Gene3D" id="3.40.50.1110">
    <property type="entry name" value="SGNH hydrolase"/>
    <property type="match status" value="1"/>
</dbReference>
<keyword evidence="1" id="KW-0812">Transmembrane</keyword>
<comment type="caution">
    <text evidence="2">The sequence shown here is derived from an EMBL/GenBank/DDBJ whole genome shotgun (WGS) entry which is preliminary data.</text>
</comment>
<dbReference type="EMBL" id="LAZR01016874">
    <property type="protein sequence ID" value="KKM02651.1"/>
    <property type="molecule type" value="Genomic_DNA"/>
</dbReference>
<feature type="transmembrane region" description="Helical" evidence="1">
    <location>
        <begin position="21"/>
        <end position="39"/>
    </location>
</feature>
<proteinExistence type="predicted"/>
<dbReference type="AlphaFoldDB" id="A0A0F9J9Y2"/>
<gene>
    <name evidence="2" type="ORF">LCGC14_1782270</name>
</gene>
<dbReference type="InterPro" id="IPR036514">
    <property type="entry name" value="SGNH_hydro_sf"/>
</dbReference>
<evidence type="ECO:0000256" key="1">
    <source>
        <dbReference type="SAM" id="Phobius"/>
    </source>
</evidence>
<organism evidence="2">
    <name type="scientific">marine sediment metagenome</name>
    <dbReference type="NCBI Taxonomy" id="412755"/>
    <lineage>
        <taxon>unclassified sequences</taxon>
        <taxon>metagenomes</taxon>
        <taxon>ecological metagenomes</taxon>
    </lineage>
</organism>
<dbReference type="CDD" id="cd00229">
    <property type="entry name" value="SGNH_hydrolase"/>
    <property type="match status" value="1"/>
</dbReference>
<protein>
    <recommendedName>
        <fullName evidence="3">SGNH hydrolase-type esterase domain-containing protein</fullName>
    </recommendedName>
</protein>
<evidence type="ECO:0000313" key="2">
    <source>
        <dbReference type="EMBL" id="KKM02651.1"/>
    </source>
</evidence>
<sequence>MRTIQNAENIKELEQISKKRKAFFYITMYFVVILLTLLISEGVLRGFFKDAKVFSDDKLIRHKGKPHAKVGDFKLNSKGFMDIEIQKEKAKGTYRVLAIGDSFVYGTVGYEKNYLTLLENYLNNTGSNTGSNFEIINMGIPGTEPPEYHRLLLQEGMSYNPDMVIVFFYVGNDIALFLNKNMSPTKPVFYTLRVVENAYKAITNLNLWRIYSGKLKGDIVRDKKQYIIRKVFNLGKYMLDGSRQSLLMFDPKFSQRYWENIMPLQA</sequence>
<reference evidence="2" key="1">
    <citation type="journal article" date="2015" name="Nature">
        <title>Complex archaea that bridge the gap between prokaryotes and eukaryotes.</title>
        <authorList>
            <person name="Spang A."/>
            <person name="Saw J.H."/>
            <person name="Jorgensen S.L."/>
            <person name="Zaremba-Niedzwiedzka K."/>
            <person name="Martijn J."/>
            <person name="Lind A.E."/>
            <person name="van Eijk R."/>
            <person name="Schleper C."/>
            <person name="Guy L."/>
            <person name="Ettema T.J."/>
        </authorList>
    </citation>
    <scope>NUCLEOTIDE SEQUENCE</scope>
</reference>
<feature type="non-terminal residue" evidence="2">
    <location>
        <position position="266"/>
    </location>
</feature>
<keyword evidence="1" id="KW-0472">Membrane</keyword>
<accession>A0A0F9J9Y2</accession>
<dbReference type="SUPFAM" id="SSF52266">
    <property type="entry name" value="SGNH hydrolase"/>
    <property type="match status" value="1"/>
</dbReference>